<dbReference type="Proteomes" id="UP000789941">
    <property type="component" value="Unassembled WGS sequence"/>
</dbReference>
<proteinExistence type="predicted"/>
<evidence type="ECO:0000313" key="2">
    <source>
        <dbReference type="Proteomes" id="UP000789941"/>
    </source>
</evidence>
<accession>A0A5E4LMS9</accession>
<comment type="caution">
    <text evidence="1">The sequence shown here is derived from an EMBL/GenBank/DDBJ whole genome shotgun (WGS) entry which is preliminary data.</text>
</comment>
<dbReference type="EMBL" id="CABMJJ010000001">
    <property type="protein sequence ID" value="VVC02458.1"/>
    <property type="molecule type" value="Genomic_DNA"/>
</dbReference>
<gene>
    <name evidence="1" type="ORF">LFW2832_00008</name>
</gene>
<organism evidence="1 2">
    <name type="scientific">Candidatus Bilamarchaeum dharawalense</name>
    <dbReference type="NCBI Taxonomy" id="2885759"/>
    <lineage>
        <taxon>Archaea</taxon>
        <taxon>Candidatus Micrarchaeota</taxon>
        <taxon>Candidatus Micrarchaeia</taxon>
        <taxon>Candidatus Anstonellales</taxon>
        <taxon>Candidatus Bilamarchaeaceae</taxon>
        <taxon>Candidatus Bilamarchaeum</taxon>
    </lineage>
</organism>
<sequence length="223" mass="25496">MMLRDTQRPDRSTKFKTYFLACGVSLLMASSQLFSCATVDLPKICVTVPRIFRAETFCFDKQTKSTLEHANLAVLFTREGIDYIKEYSQRTPRFLKGKVRRNLNILPEGRFGIYVRAINCGNIYLQGDNFSAIAVHSTQKFDCNMKLQMDGSTITIPTSKGTILIKIEEKNTKIPKQLMMQLCAESTIAYLYSVYLLDKAEALQLVKEIYRQSVRSDEQTGHF</sequence>
<protein>
    <submittedName>
        <fullName evidence="1">Uncharacterized protein</fullName>
    </submittedName>
</protein>
<evidence type="ECO:0000313" key="1">
    <source>
        <dbReference type="EMBL" id="VVC02458.1"/>
    </source>
</evidence>
<reference evidence="1 2" key="1">
    <citation type="submission" date="2019-08" db="EMBL/GenBank/DDBJ databases">
        <authorList>
            <person name="Vazquez-Campos X."/>
        </authorList>
    </citation>
    <scope>NUCLEOTIDE SEQUENCE [LARGE SCALE GENOMIC DNA]</scope>
    <source>
        <strain evidence="1">LFW-283_2</strain>
    </source>
</reference>
<dbReference type="AlphaFoldDB" id="A0A5E4LMS9"/>
<name>A0A5E4LMS9_9ARCH</name>